<evidence type="ECO:0000313" key="2">
    <source>
        <dbReference type="Proteomes" id="UP001265259"/>
    </source>
</evidence>
<accession>A0ABU3DGV1</accession>
<comment type="caution">
    <text evidence="1">The sequence shown here is derived from an EMBL/GenBank/DDBJ whole genome shotgun (WGS) entry which is preliminary data.</text>
</comment>
<dbReference type="InterPro" id="IPR010813">
    <property type="entry name" value="DUF1413"/>
</dbReference>
<protein>
    <submittedName>
        <fullName evidence="1">DUF1413 domain-containing protein</fullName>
    </submittedName>
</protein>
<sequence length="76" mass="8298">MTGEEIETLARKAKDQPAGEFHLPDLYGDGWDALPIGQKVAKGNAFLRLVRRGDVPDIEDTGTKAGGGRIYRKKDS</sequence>
<dbReference type="EMBL" id="JAVRHL010000002">
    <property type="protein sequence ID" value="MDT0682929.1"/>
    <property type="molecule type" value="Genomic_DNA"/>
</dbReference>
<dbReference type="Pfam" id="PF07205">
    <property type="entry name" value="DUF1413"/>
    <property type="match status" value="1"/>
</dbReference>
<name>A0ABU3DGV1_9RHOB</name>
<gene>
    <name evidence="1" type="ORF">RM543_09545</name>
</gene>
<reference evidence="1 2" key="1">
    <citation type="submission" date="2023-09" db="EMBL/GenBank/DDBJ databases">
        <authorList>
            <person name="Rey-Velasco X."/>
        </authorList>
    </citation>
    <scope>NUCLEOTIDE SEQUENCE [LARGE SCALE GENOMIC DNA]</scope>
    <source>
        <strain evidence="1 2">F158</strain>
    </source>
</reference>
<organism evidence="1 2">
    <name type="scientific">Tropicimonas omnivorans</name>
    <dbReference type="NCBI Taxonomy" id="3075590"/>
    <lineage>
        <taxon>Bacteria</taxon>
        <taxon>Pseudomonadati</taxon>
        <taxon>Pseudomonadota</taxon>
        <taxon>Alphaproteobacteria</taxon>
        <taxon>Rhodobacterales</taxon>
        <taxon>Roseobacteraceae</taxon>
        <taxon>Tropicimonas</taxon>
    </lineage>
</organism>
<proteinExistence type="predicted"/>
<evidence type="ECO:0000313" key="1">
    <source>
        <dbReference type="EMBL" id="MDT0682929.1"/>
    </source>
</evidence>
<dbReference type="RefSeq" id="WP_311690932.1">
    <property type="nucleotide sequence ID" value="NZ_JAVRHL010000002.1"/>
</dbReference>
<keyword evidence="2" id="KW-1185">Reference proteome</keyword>
<dbReference type="Proteomes" id="UP001265259">
    <property type="component" value="Unassembled WGS sequence"/>
</dbReference>